<name>A0A8K0HHL8_9ROSA</name>
<dbReference type="EMBL" id="VOIH02000002">
    <property type="protein sequence ID" value="KAF3452802.1"/>
    <property type="molecule type" value="Genomic_DNA"/>
</dbReference>
<dbReference type="Pfam" id="PF05553">
    <property type="entry name" value="DUF761"/>
    <property type="match status" value="1"/>
</dbReference>
<dbReference type="InterPro" id="IPR008480">
    <property type="entry name" value="DUF761_pln"/>
</dbReference>
<keyword evidence="3" id="KW-1185">Reference proteome</keyword>
<comment type="caution">
    <text evidence="2">The sequence shown here is derived from an EMBL/GenBank/DDBJ whole genome shotgun (WGS) entry which is preliminary data.</text>
</comment>
<evidence type="ECO:0008006" key="4">
    <source>
        <dbReference type="Google" id="ProtNLM"/>
    </source>
</evidence>
<feature type="region of interest" description="Disordered" evidence="1">
    <location>
        <begin position="57"/>
        <end position="89"/>
    </location>
</feature>
<organism evidence="2 3">
    <name type="scientific">Rhamnella rubrinervis</name>
    <dbReference type="NCBI Taxonomy" id="2594499"/>
    <lineage>
        <taxon>Eukaryota</taxon>
        <taxon>Viridiplantae</taxon>
        <taxon>Streptophyta</taxon>
        <taxon>Embryophyta</taxon>
        <taxon>Tracheophyta</taxon>
        <taxon>Spermatophyta</taxon>
        <taxon>Magnoliopsida</taxon>
        <taxon>eudicotyledons</taxon>
        <taxon>Gunneridae</taxon>
        <taxon>Pentapetalae</taxon>
        <taxon>rosids</taxon>
        <taxon>fabids</taxon>
        <taxon>Rosales</taxon>
        <taxon>Rhamnaceae</taxon>
        <taxon>rhamnoid group</taxon>
        <taxon>Rhamneae</taxon>
        <taxon>Rhamnella</taxon>
    </lineage>
</organism>
<evidence type="ECO:0000256" key="1">
    <source>
        <dbReference type="SAM" id="MobiDB-lite"/>
    </source>
</evidence>
<evidence type="ECO:0000313" key="2">
    <source>
        <dbReference type="EMBL" id="KAF3452802.1"/>
    </source>
</evidence>
<dbReference type="Proteomes" id="UP000796880">
    <property type="component" value="Unassembled WGS sequence"/>
</dbReference>
<feature type="compositionally biased region" description="Acidic residues" evidence="1">
    <location>
        <begin position="59"/>
        <end position="72"/>
    </location>
</feature>
<dbReference type="OrthoDB" id="1682876at2759"/>
<sequence>MGFDSRSLISRLRMAVNKVKFLMNFNVNSWRVASMVRRSSLPKRILSFNDRPGLRACTEDTDDNYSDRDDDDQVSRSNSSNGLSLQRTISFPSDQGYDIDQRAEMFISNFRRQLQMERQISLELGYCRTDSFEGKSP</sequence>
<dbReference type="AlphaFoldDB" id="A0A8K0HHL8"/>
<protein>
    <recommendedName>
        <fullName evidence="4">Cotton fiber protein</fullName>
    </recommendedName>
</protein>
<evidence type="ECO:0000313" key="3">
    <source>
        <dbReference type="Proteomes" id="UP000796880"/>
    </source>
</evidence>
<proteinExistence type="predicted"/>
<accession>A0A8K0HHL8</accession>
<reference evidence="2" key="1">
    <citation type="submission" date="2020-03" db="EMBL/GenBank/DDBJ databases">
        <title>A high-quality chromosome-level genome assembly of a woody plant with both climbing and erect habits, Rhamnella rubrinervis.</title>
        <authorList>
            <person name="Lu Z."/>
            <person name="Yang Y."/>
            <person name="Zhu X."/>
            <person name="Sun Y."/>
        </authorList>
    </citation>
    <scope>NUCLEOTIDE SEQUENCE</scope>
    <source>
        <strain evidence="2">BYM</strain>
        <tissue evidence="2">Leaf</tissue>
    </source>
</reference>
<gene>
    <name evidence="2" type="ORF">FNV43_RR03235</name>
</gene>